<sequence>MQNRQIKISDETLRDGEQQVGIFFSLPTKHKLAHLIAQTGVSGFAIMPSVCEQESELAKTLISDGLNHLITASTMMGKEYIDQAKNYGIKRIILFHALSDRLLFLRNPHVRQMSEYQGKTIDDDIPSHIINKIRQDALDVIVENLHYATKVAGLRVDFAAEDASRTDFDFLVQCINSCSPYIEHFLLCDTVGVLTPEKSYIWINDLLQSTTGVKLGVHYHNDMGLALENTLQSLIAGATLVSGTFCGLGERAGNVALEQVLNGLRVRFGIEVEGINYDTVDAVTNYIEEMGIRPAPPYSQTSQRHESGIHVNSLFRDPLSYAIFPHNKIDVAFGKWSGVSNFQYLFEKQLQNPQPRQQYEKMRAVIKSLATEQERYFTANEVLKLWKDGMFE</sequence>
<dbReference type="RefSeq" id="WP_063874468.1">
    <property type="nucleotide sequence ID" value="NZ_CAWMRI010000278.1"/>
</dbReference>
<dbReference type="InterPro" id="IPR013785">
    <property type="entry name" value="Aldolase_TIM"/>
</dbReference>
<gene>
    <name evidence="4" type="ORF">A2T98_21165</name>
</gene>
<keyword evidence="1 2" id="KW-0808">Transferase</keyword>
<evidence type="ECO:0000313" key="5">
    <source>
        <dbReference type="Proteomes" id="UP000076555"/>
    </source>
</evidence>
<dbReference type="EMBL" id="LWAJ01000278">
    <property type="protein sequence ID" value="KZL47814.1"/>
    <property type="molecule type" value="Genomic_DNA"/>
</dbReference>
<proteinExistence type="inferred from homology"/>
<dbReference type="PANTHER" id="PTHR42880:SF1">
    <property type="entry name" value="ISOPROPYLMALATE_HOMOCITRATE_CITRAMALATE SYNTHASE FAMILY PROTEIN"/>
    <property type="match status" value="1"/>
</dbReference>
<name>A0A166I3D7_NODSP</name>
<evidence type="ECO:0000259" key="3">
    <source>
        <dbReference type="PROSITE" id="PS50991"/>
    </source>
</evidence>
<comment type="caution">
    <text evidence="4">The sequence shown here is derived from an EMBL/GenBank/DDBJ whole genome shotgun (WGS) entry which is preliminary data.</text>
</comment>
<accession>A0A166I3D7</accession>
<dbReference type="Proteomes" id="UP000076555">
    <property type="component" value="Unassembled WGS sequence"/>
</dbReference>
<dbReference type="OrthoDB" id="570404at2"/>
<dbReference type="PROSITE" id="PS50991">
    <property type="entry name" value="PYR_CT"/>
    <property type="match status" value="1"/>
</dbReference>
<dbReference type="AlphaFoldDB" id="A0A166I3D7"/>
<protein>
    <submittedName>
        <fullName evidence="4">2-isopropylmalate synthase</fullName>
    </submittedName>
</protein>
<evidence type="ECO:0000256" key="1">
    <source>
        <dbReference type="ARBA" id="ARBA00022679"/>
    </source>
</evidence>
<feature type="domain" description="Pyruvate carboxyltransferase" evidence="3">
    <location>
        <begin position="6"/>
        <end position="281"/>
    </location>
</feature>
<dbReference type="GO" id="GO:0046912">
    <property type="term" value="F:acyltransferase activity, acyl groups converted into alkyl on transfer"/>
    <property type="evidence" value="ECO:0007669"/>
    <property type="project" value="InterPro"/>
</dbReference>
<dbReference type="PROSITE" id="PS00815">
    <property type="entry name" value="AIPM_HOMOCIT_SYNTH_1"/>
    <property type="match status" value="1"/>
</dbReference>
<dbReference type="Pfam" id="PF00682">
    <property type="entry name" value="HMGL-like"/>
    <property type="match status" value="1"/>
</dbReference>
<dbReference type="GO" id="GO:0019752">
    <property type="term" value="P:carboxylic acid metabolic process"/>
    <property type="evidence" value="ECO:0007669"/>
    <property type="project" value="InterPro"/>
</dbReference>
<comment type="similarity">
    <text evidence="2">Belongs to the alpha-IPM synthase/homocitrate synthase family.</text>
</comment>
<evidence type="ECO:0000313" key="4">
    <source>
        <dbReference type="EMBL" id="KZL47814.1"/>
    </source>
</evidence>
<dbReference type="InterPro" id="IPR002034">
    <property type="entry name" value="AIPM/Hcit_synth_CS"/>
</dbReference>
<dbReference type="InterPro" id="IPR000891">
    <property type="entry name" value="PYR_CT"/>
</dbReference>
<organism evidence="4 5">
    <name type="scientific">Nodularia spumigena CENA596</name>
    <dbReference type="NCBI Taxonomy" id="1819295"/>
    <lineage>
        <taxon>Bacteria</taxon>
        <taxon>Bacillati</taxon>
        <taxon>Cyanobacteriota</taxon>
        <taxon>Cyanophyceae</taxon>
        <taxon>Nostocales</taxon>
        <taxon>Nodulariaceae</taxon>
        <taxon>Nodularia</taxon>
    </lineage>
</organism>
<reference evidence="4 5" key="1">
    <citation type="submission" date="2016-04" db="EMBL/GenBank/DDBJ databases">
        <title>Draft Genome Assembly of the Bloom-forming Cyanobacterium Nodularia spumigena Strain CENA596 in Shrimp Production Ponds.</title>
        <authorList>
            <person name="Popin R.V."/>
            <person name="Rigonato J."/>
            <person name="Abreu V.A."/>
            <person name="Andreote A.P."/>
            <person name="Silveira S.B."/>
            <person name="Odebrecht C."/>
            <person name="Fiore M.F."/>
        </authorList>
    </citation>
    <scope>NUCLEOTIDE SEQUENCE [LARGE SCALE GENOMIC DNA]</scope>
    <source>
        <strain evidence="4 5">CENA596</strain>
    </source>
</reference>
<dbReference type="SUPFAM" id="SSF51569">
    <property type="entry name" value="Aldolase"/>
    <property type="match status" value="1"/>
</dbReference>
<dbReference type="Gene3D" id="3.20.20.70">
    <property type="entry name" value="Aldolase class I"/>
    <property type="match status" value="1"/>
</dbReference>
<dbReference type="PANTHER" id="PTHR42880">
    <property type="entry name" value="HOMOCITRATE SYNTHASE"/>
    <property type="match status" value="1"/>
</dbReference>
<evidence type="ECO:0000256" key="2">
    <source>
        <dbReference type="RuleBase" id="RU003523"/>
    </source>
</evidence>